<dbReference type="GO" id="GO:0000976">
    <property type="term" value="F:transcription cis-regulatory region binding"/>
    <property type="evidence" value="ECO:0007669"/>
    <property type="project" value="TreeGrafter"/>
</dbReference>
<reference evidence="10 11" key="1">
    <citation type="submission" date="2019-10" db="EMBL/GenBank/DDBJ databases">
        <title>A soil myxobacterium in the family Polyangiaceae.</title>
        <authorList>
            <person name="Li Y."/>
            <person name="Wang J."/>
        </authorList>
    </citation>
    <scope>NUCLEOTIDE SEQUENCE [LARGE SCALE GENOMIC DNA]</scope>
    <source>
        <strain evidence="10 11">DSM 14734</strain>
    </source>
</reference>
<evidence type="ECO:0000256" key="1">
    <source>
        <dbReference type="ARBA" id="ARBA00022553"/>
    </source>
</evidence>
<keyword evidence="5" id="KW-0804">Transcription</keyword>
<dbReference type="SMART" id="SM00862">
    <property type="entry name" value="Trans_reg_C"/>
    <property type="match status" value="1"/>
</dbReference>
<dbReference type="SUPFAM" id="SSF52172">
    <property type="entry name" value="CheY-like"/>
    <property type="match status" value="1"/>
</dbReference>
<evidence type="ECO:0000256" key="6">
    <source>
        <dbReference type="PROSITE-ProRule" id="PRU00169"/>
    </source>
</evidence>
<dbReference type="GO" id="GO:0006355">
    <property type="term" value="P:regulation of DNA-templated transcription"/>
    <property type="evidence" value="ECO:0007669"/>
    <property type="project" value="InterPro"/>
</dbReference>
<evidence type="ECO:0000259" key="9">
    <source>
        <dbReference type="PROSITE" id="PS51755"/>
    </source>
</evidence>
<dbReference type="CDD" id="cd00383">
    <property type="entry name" value="trans_reg_C"/>
    <property type="match status" value="1"/>
</dbReference>
<feature type="domain" description="Response regulatory" evidence="8">
    <location>
        <begin position="4"/>
        <end position="120"/>
    </location>
</feature>
<gene>
    <name evidence="10" type="ORF">GF068_07055</name>
</gene>
<dbReference type="InterPro" id="IPR011006">
    <property type="entry name" value="CheY-like_superfamily"/>
</dbReference>
<dbReference type="PANTHER" id="PTHR48111">
    <property type="entry name" value="REGULATOR OF RPOS"/>
    <property type="match status" value="1"/>
</dbReference>
<dbReference type="PROSITE" id="PS51755">
    <property type="entry name" value="OMPR_PHOB"/>
    <property type="match status" value="1"/>
</dbReference>
<dbReference type="SMART" id="SM00448">
    <property type="entry name" value="REC"/>
    <property type="match status" value="1"/>
</dbReference>
<dbReference type="InterPro" id="IPR001789">
    <property type="entry name" value="Sig_transdc_resp-reg_receiver"/>
</dbReference>
<dbReference type="SUPFAM" id="SSF46894">
    <property type="entry name" value="C-terminal effector domain of the bipartite response regulators"/>
    <property type="match status" value="1"/>
</dbReference>
<dbReference type="EMBL" id="WJIE01000002">
    <property type="protein sequence ID" value="MRG91683.1"/>
    <property type="molecule type" value="Genomic_DNA"/>
</dbReference>
<evidence type="ECO:0000259" key="8">
    <source>
        <dbReference type="PROSITE" id="PS50110"/>
    </source>
</evidence>
<dbReference type="GO" id="GO:0032993">
    <property type="term" value="C:protein-DNA complex"/>
    <property type="evidence" value="ECO:0007669"/>
    <property type="project" value="TreeGrafter"/>
</dbReference>
<keyword evidence="3" id="KW-0805">Transcription regulation</keyword>
<dbReference type="InterPro" id="IPR039420">
    <property type="entry name" value="WalR-like"/>
</dbReference>
<evidence type="ECO:0000256" key="5">
    <source>
        <dbReference type="ARBA" id="ARBA00023163"/>
    </source>
</evidence>
<keyword evidence="4 7" id="KW-0238">DNA-binding</keyword>
<dbReference type="InterPro" id="IPR016032">
    <property type="entry name" value="Sig_transdc_resp-reg_C-effctor"/>
</dbReference>
<evidence type="ECO:0000256" key="4">
    <source>
        <dbReference type="ARBA" id="ARBA00023125"/>
    </source>
</evidence>
<feature type="DNA-binding region" description="OmpR/PhoB-type" evidence="7">
    <location>
        <begin position="130"/>
        <end position="226"/>
    </location>
</feature>
<dbReference type="FunFam" id="3.40.50.2300:FF:000001">
    <property type="entry name" value="DNA-binding response regulator PhoB"/>
    <property type="match status" value="1"/>
</dbReference>
<protein>
    <submittedName>
        <fullName evidence="10">Response regulator</fullName>
    </submittedName>
</protein>
<feature type="modified residue" description="4-aspartylphosphate" evidence="6">
    <location>
        <position position="53"/>
    </location>
</feature>
<dbReference type="Pfam" id="PF00486">
    <property type="entry name" value="Trans_reg_C"/>
    <property type="match status" value="1"/>
</dbReference>
<dbReference type="PANTHER" id="PTHR48111:SF21">
    <property type="entry name" value="DNA-BINDING DUAL MASTER TRANSCRIPTIONAL REGULATOR RPAA"/>
    <property type="match status" value="1"/>
</dbReference>
<sequence length="237" mass="26579">MPTNVLIVEDERDLQRVLSYNFKSAGFDVVSAMNGETALRAVKEEPFDLVILDLMLPDMPGTEVCKRLKQNPETASIPVIMVTARGEEVDRVVGFELGADDYVVKPFSVRELILRARAILRRTEGTPAEGAKLDFGVLRVDRAAHRAWVNGEEITFTALEFKLLVVLFDRRGRVMTRDVLLDEVWGSHVDVTTRNVDTHVKRVREKLGVAGDYIETVRGVGYRFRAEPGELSPPQDG</sequence>
<comment type="caution">
    <text evidence="10">The sequence shown here is derived from an EMBL/GenBank/DDBJ whole genome shotgun (WGS) entry which is preliminary data.</text>
</comment>
<accession>A0A6N7PHW9</accession>
<dbReference type="Proteomes" id="UP000440224">
    <property type="component" value="Unassembled WGS sequence"/>
</dbReference>
<feature type="domain" description="OmpR/PhoB-type" evidence="9">
    <location>
        <begin position="130"/>
        <end position="226"/>
    </location>
</feature>
<proteinExistence type="predicted"/>
<dbReference type="PROSITE" id="PS50110">
    <property type="entry name" value="RESPONSE_REGULATORY"/>
    <property type="match status" value="1"/>
</dbReference>
<evidence type="ECO:0000256" key="3">
    <source>
        <dbReference type="ARBA" id="ARBA00023015"/>
    </source>
</evidence>
<dbReference type="GO" id="GO:0000156">
    <property type="term" value="F:phosphorelay response regulator activity"/>
    <property type="evidence" value="ECO:0007669"/>
    <property type="project" value="TreeGrafter"/>
</dbReference>
<dbReference type="OrthoDB" id="9793321at2"/>
<keyword evidence="2" id="KW-0902">Two-component regulatory system</keyword>
<keyword evidence="1 6" id="KW-0597">Phosphoprotein</keyword>
<keyword evidence="11" id="KW-1185">Reference proteome</keyword>
<organism evidence="10 11">
    <name type="scientific">Polyangium spumosum</name>
    <dbReference type="NCBI Taxonomy" id="889282"/>
    <lineage>
        <taxon>Bacteria</taxon>
        <taxon>Pseudomonadati</taxon>
        <taxon>Myxococcota</taxon>
        <taxon>Polyangia</taxon>
        <taxon>Polyangiales</taxon>
        <taxon>Polyangiaceae</taxon>
        <taxon>Polyangium</taxon>
    </lineage>
</organism>
<dbReference type="AlphaFoldDB" id="A0A6N7PHW9"/>
<dbReference type="GO" id="GO:0005829">
    <property type="term" value="C:cytosol"/>
    <property type="evidence" value="ECO:0007669"/>
    <property type="project" value="TreeGrafter"/>
</dbReference>
<dbReference type="Gene3D" id="6.10.250.690">
    <property type="match status" value="1"/>
</dbReference>
<dbReference type="RefSeq" id="WP_153818572.1">
    <property type="nucleotide sequence ID" value="NZ_WJIE01000002.1"/>
</dbReference>
<name>A0A6N7PHW9_9BACT</name>
<dbReference type="InterPro" id="IPR036388">
    <property type="entry name" value="WH-like_DNA-bd_sf"/>
</dbReference>
<evidence type="ECO:0000256" key="7">
    <source>
        <dbReference type="PROSITE-ProRule" id="PRU01091"/>
    </source>
</evidence>
<dbReference type="Gene3D" id="1.10.10.10">
    <property type="entry name" value="Winged helix-like DNA-binding domain superfamily/Winged helix DNA-binding domain"/>
    <property type="match status" value="1"/>
</dbReference>
<dbReference type="InterPro" id="IPR001867">
    <property type="entry name" value="OmpR/PhoB-type_DNA-bd"/>
</dbReference>
<evidence type="ECO:0000313" key="10">
    <source>
        <dbReference type="EMBL" id="MRG91683.1"/>
    </source>
</evidence>
<dbReference type="Gene3D" id="3.40.50.2300">
    <property type="match status" value="1"/>
</dbReference>
<evidence type="ECO:0000313" key="11">
    <source>
        <dbReference type="Proteomes" id="UP000440224"/>
    </source>
</evidence>
<evidence type="ECO:0000256" key="2">
    <source>
        <dbReference type="ARBA" id="ARBA00023012"/>
    </source>
</evidence>
<dbReference type="Pfam" id="PF00072">
    <property type="entry name" value="Response_reg"/>
    <property type="match status" value="1"/>
</dbReference>